<evidence type="ECO:0000256" key="2">
    <source>
        <dbReference type="ARBA" id="ARBA00012251"/>
    </source>
</evidence>
<keyword evidence="5" id="KW-0677">Repeat</keyword>
<dbReference type="HOGENOM" id="CLU_022048_5_2_1"/>
<dbReference type="OMA" id="KCSHFYC"/>
<dbReference type="InParanoid" id="A0A066W380"/>
<keyword evidence="4" id="KW-0479">Metal-binding</keyword>
<reference evidence="10 11" key="1">
    <citation type="submission" date="2014-05" db="EMBL/GenBank/DDBJ databases">
        <title>Draft genome sequence of a rare smut relative, Tilletiaria anomala UBC 951.</title>
        <authorList>
            <consortium name="DOE Joint Genome Institute"/>
            <person name="Toome M."/>
            <person name="Kuo A."/>
            <person name="Henrissat B."/>
            <person name="Lipzen A."/>
            <person name="Tritt A."/>
            <person name="Yoshinaga Y."/>
            <person name="Zane M."/>
            <person name="Barry K."/>
            <person name="Grigoriev I.V."/>
            <person name="Spatafora J.W."/>
            <person name="Aimea M.C."/>
        </authorList>
    </citation>
    <scope>NUCLEOTIDE SEQUENCE [LARGE SCALE GENOMIC DNA]</scope>
    <source>
        <strain evidence="10 11">UBC 951</strain>
    </source>
</reference>
<keyword evidence="3" id="KW-0808">Transferase</keyword>
<dbReference type="SUPFAM" id="SSF57850">
    <property type="entry name" value="RING/U-box"/>
    <property type="match status" value="1"/>
</dbReference>
<dbReference type="EC" id="2.3.2.31" evidence="2"/>
<evidence type="ECO:0000256" key="3">
    <source>
        <dbReference type="ARBA" id="ARBA00022679"/>
    </source>
</evidence>
<dbReference type="GO" id="GO:0008270">
    <property type="term" value="F:zinc ion binding"/>
    <property type="evidence" value="ECO:0007669"/>
    <property type="project" value="UniProtKB-KW"/>
</dbReference>
<dbReference type="PANTHER" id="PTHR11685">
    <property type="entry name" value="RBR FAMILY RING FINGER AND IBR DOMAIN-CONTAINING"/>
    <property type="match status" value="1"/>
</dbReference>
<dbReference type="GO" id="GO:0061630">
    <property type="term" value="F:ubiquitin protein ligase activity"/>
    <property type="evidence" value="ECO:0007669"/>
    <property type="project" value="UniProtKB-EC"/>
</dbReference>
<keyword evidence="11" id="KW-1185">Reference proteome</keyword>
<organism evidence="10 11">
    <name type="scientific">Tilletiaria anomala (strain ATCC 24038 / CBS 436.72 / UBC 951)</name>
    <dbReference type="NCBI Taxonomy" id="1037660"/>
    <lineage>
        <taxon>Eukaryota</taxon>
        <taxon>Fungi</taxon>
        <taxon>Dikarya</taxon>
        <taxon>Basidiomycota</taxon>
        <taxon>Ustilaginomycotina</taxon>
        <taxon>Exobasidiomycetes</taxon>
        <taxon>Georgefischeriales</taxon>
        <taxon>Tilletiariaceae</taxon>
        <taxon>Tilletiaria</taxon>
    </lineage>
</organism>
<dbReference type="AlphaFoldDB" id="A0A066W380"/>
<evidence type="ECO:0000256" key="5">
    <source>
        <dbReference type="ARBA" id="ARBA00022737"/>
    </source>
</evidence>
<dbReference type="PROSITE" id="PS51873">
    <property type="entry name" value="TRIAD"/>
    <property type="match status" value="1"/>
</dbReference>
<dbReference type="InterPro" id="IPR031127">
    <property type="entry name" value="E3_UB_ligase_RBR"/>
</dbReference>
<evidence type="ECO:0000256" key="8">
    <source>
        <dbReference type="ARBA" id="ARBA00022833"/>
    </source>
</evidence>
<dbReference type="InterPro" id="IPR044066">
    <property type="entry name" value="TRIAD_supradom"/>
</dbReference>
<sequence>MACKDRHWWDYDCLRTFVLAAMKDASVMPPKCEGFDIPEDSFLFLLTADERREYHTKHAEFIDKDPVFCTKTSCSLYLGTRRKRKTAITCLTCNERTCGACKAAWHGRDAGCTAPADNDVISKLRKGGIQRCPECRRMVERAAGCNKIWCICRALFCYECGASWKTCNW</sequence>
<dbReference type="GeneID" id="25262413"/>
<protein>
    <recommendedName>
        <fullName evidence="2">RBR-type E3 ubiquitin transferase</fullName>
        <ecNumber evidence="2">2.3.2.31</ecNumber>
    </recommendedName>
</protein>
<dbReference type="Proteomes" id="UP000027361">
    <property type="component" value="Unassembled WGS sequence"/>
</dbReference>
<comment type="catalytic activity">
    <reaction evidence="1">
        <text>[E2 ubiquitin-conjugating enzyme]-S-ubiquitinyl-L-cysteine + [acceptor protein]-L-lysine = [E2 ubiquitin-conjugating enzyme]-L-cysteine + [acceptor protein]-N(6)-ubiquitinyl-L-lysine.</text>
        <dbReference type="EC" id="2.3.2.31"/>
    </reaction>
</comment>
<dbReference type="OrthoDB" id="9977870at2759"/>
<evidence type="ECO:0000313" key="11">
    <source>
        <dbReference type="Proteomes" id="UP000027361"/>
    </source>
</evidence>
<dbReference type="EMBL" id="JMSN01000032">
    <property type="protein sequence ID" value="KDN47003.1"/>
    <property type="molecule type" value="Genomic_DNA"/>
</dbReference>
<dbReference type="Gene3D" id="1.20.120.1750">
    <property type="match status" value="1"/>
</dbReference>
<gene>
    <name evidence="10" type="ORF">K437DRAFT_223278</name>
</gene>
<keyword evidence="7" id="KW-0833">Ubl conjugation pathway</keyword>
<dbReference type="InterPro" id="IPR002867">
    <property type="entry name" value="IBR_dom"/>
</dbReference>
<keyword evidence="8" id="KW-0862">Zinc</keyword>
<evidence type="ECO:0000256" key="7">
    <source>
        <dbReference type="ARBA" id="ARBA00022786"/>
    </source>
</evidence>
<evidence type="ECO:0000256" key="4">
    <source>
        <dbReference type="ARBA" id="ARBA00022723"/>
    </source>
</evidence>
<dbReference type="STRING" id="1037660.A0A066W380"/>
<evidence type="ECO:0000259" key="9">
    <source>
        <dbReference type="PROSITE" id="PS51873"/>
    </source>
</evidence>
<name>A0A066W380_TILAU</name>
<evidence type="ECO:0000256" key="6">
    <source>
        <dbReference type="ARBA" id="ARBA00022771"/>
    </source>
</evidence>
<feature type="domain" description="RING-type" evidence="9">
    <location>
        <begin position="1"/>
        <end position="169"/>
    </location>
</feature>
<evidence type="ECO:0000256" key="1">
    <source>
        <dbReference type="ARBA" id="ARBA00001798"/>
    </source>
</evidence>
<keyword evidence="6" id="KW-0863">Zinc-finger</keyword>
<dbReference type="Pfam" id="PF01485">
    <property type="entry name" value="IBR"/>
    <property type="match status" value="1"/>
</dbReference>
<accession>A0A066W380</accession>
<proteinExistence type="predicted"/>
<comment type="caution">
    <text evidence="10">The sequence shown here is derived from an EMBL/GenBank/DDBJ whole genome shotgun (WGS) entry which is preliminary data.</text>
</comment>
<dbReference type="GO" id="GO:0016567">
    <property type="term" value="P:protein ubiquitination"/>
    <property type="evidence" value="ECO:0007669"/>
    <property type="project" value="InterPro"/>
</dbReference>
<dbReference type="RefSeq" id="XP_013243739.1">
    <property type="nucleotide sequence ID" value="XM_013388285.1"/>
</dbReference>
<evidence type="ECO:0000313" key="10">
    <source>
        <dbReference type="EMBL" id="KDN47003.1"/>
    </source>
</evidence>